<organism evidence="2 3">
    <name type="scientific">Parahaliea aestuarii</name>
    <dbReference type="NCBI Taxonomy" id="1852021"/>
    <lineage>
        <taxon>Bacteria</taxon>
        <taxon>Pseudomonadati</taxon>
        <taxon>Pseudomonadota</taxon>
        <taxon>Gammaproteobacteria</taxon>
        <taxon>Cellvibrionales</taxon>
        <taxon>Halieaceae</taxon>
        <taxon>Parahaliea</taxon>
    </lineage>
</organism>
<protein>
    <submittedName>
        <fullName evidence="2">Copper resistance protein NlpE</fullName>
    </submittedName>
</protein>
<dbReference type="Proteomes" id="UP000321933">
    <property type="component" value="Unassembled WGS sequence"/>
</dbReference>
<dbReference type="OrthoDB" id="5348860at2"/>
<evidence type="ECO:0000313" key="2">
    <source>
        <dbReference type="EMBL" id="TXS94421.1"/>
    </source>
</evidence>
<dbReference type="Gene3D" id="2.40.128.640">
    <property type="match status" value="1"/>
</dbReference>
<gene>
    <name evidence="2" type="ORF">FVW59_00410</name>
</gene>
<sequence length="147" mass="15542">MRAHRVFILVAALAIAGCSTPPAATITANPDPAHNARNALDWAGTYRGVLPCADCEGIETVIVLLDDGTYSSSSKYLGKSNAPFSEQGNFTWNEAGNTITLEGPSPVQYFVGENQLIHLARDGSRITGDLAPHYVLAKVADAATGQR</sequence>
<dbReference type="AlphaFoldDB" id="A0A5C9A5D3"/>
<comment type="caution">
    <text evidence="2">The sequence shown here is derived from an EMBL/GenBank/DDBJ whole genome shotgun (WGS) entry which is preliminary data.</text>
</comment>
<dbReference type="RefSeq" id="WP_148062277.1">
    <property type="nucleotide sequence ID" value="NZ_VRYZ01000001.1"/>
</dbReference>
<dbReference type="Pfam" id="PF04170">
    <property type="entry name" value="NlpE"/>
    <property type="match status" value="1"/>
</dbReference>
<evidence type="ECO:0000313" key="3">
    <source>
        <dbReference type="Proteomes" id="UP000321933"/>
    </source>
</evidence>
<dbReference type="EMBL" id="VRYZ01000001">
    <property type="protein sequence ID" value="TXS94421.1"/>
    <property type="molecule type" value="Genomic_DNA"/>
</dbReference>
<proteinExistence type="predicted"/>
<name>A0A5C9A5D3_9GAMM</name>
<keyword evidence="3" id="KW-1185">Reference proteome</keyword>
<accession>A0A5C9A5D3</accession>
<feature type="chain" id="PRO_5022916781" evidence="1">
    <location>
        <begin position="24"/>
        <end position="147"/>
    </location>
</feature>
<reference evidence="2 3" key="1">
    <citation type="submission" date="2019-08" db="EMBL/GenBank/DDBJ databases">
        <title>Parahaliea maris sp. nov., isolated from the surface seawater.</title>
        <authorList>
            <person name="Liu Y."/>
        </authorList>
    </citation>
    <scope>NUCLEOTIDE SEQUENCE [LARGE SCALE GENOMIC DNA]</scope>
    <source>
        <strain evidence="2 3">S2-26</strain>
    </source>
</reference>
<dbReference type="PROSITE" id="PS51257">
    <property type="entry name" value="PROKAR_LIPOPROTEIN"/>
    <property type="match status" value="1"/>
</dbReference>
<dbReference type="InterPro" id="IPR007298">
    <property type="entry name" value="Cu-R_lipoprotein_NlpE"/>
</dbReference>
<feature type="signal peptide" evidence="1">
    <location>
        <begin position="1"/>
        <end position="23"/>
    </location>
</feature>
<keyword evidence="1" id="KW-0732">Signal</keyword>
<evidence type="ECO:0000256" key="1">
    <source>
        <dbReference type="SAM" id="SignalP"/>
    </source>
</evidence>